<gene>
    <name evidence="1" type="ORF">MoryE10_20180</name>
</gene>
<accession>A0A8D4VRT1</accession>
<organism evidence="1 2">
    <name type="scientific">Methylogaea oryzae</name>
    <dbReference type="NCBI Taxonomy" id="1295382"/>
    <lineage>
        <taxon>Bacteria</taxon>
        <taxon>Pseudomonadati</taxon>
        <taxon>Pseudomonadota</taxon>
        <taxon>Gammaproteobacteria</taxon>
        <taxon>Methylococcales</taxon>
        <taxon>Methylococcaceae</taxon>
        <taxon>Methylogaea</taxon>
    </lineage>
</organism>
<sequence>MSKDKTRICNSTAEFLIFTGQAGEQSIEVRYEDETVWLTQKLMAELFAVSVPTINEHLKNIFDSGARIQLFGNSEYRIVQDRLFESDFDQVVKRIEAGHHAVGLVESASAPCKPKKRK</sequence>
<dbReference type="Proteomes" id="UP000824988">
    <property type="component" value="Chromosome"/>
</dbReference>
<dbReference type="PANTHER" id="PTHR35810:SF1">
    <property type="entry name" value="CYTOPLASMIC PROTEIN"/>
    <property type="match status" value="1"/>
</dbReference>
<name>A0A8D4VRT1_9GAMM</name>
<keyword evidence="2" id="KW-1185">Reference proteome</keyword>
<dbReference type="PANTHER" id="PTHR35810">
    <property type="entry name" value="CYTOPLASMIC PROTEIN-RELATED"/>
    <property type="match status" value="1"/>
</dbReference>
<evidence type="ECO:0000313" key="2">
    <source>
        <dbReference type="Proteomes" id="UP000824988"/>
    </source>
</evidence>
<proteinExistence type="predicted"/>
<protein>
    <submittedName>
        <fullName evidence="1">Uncharacterized protein</fullName>
    </submittedName>
</protein>
<evidence type="ECO:0000313" key="1">
    <source>
        <dbReference type="EMBL" id="BBL71412.1"/>
    </source>
</evidence>
<reference evidence="1" key="1">
    <citation type="submission" date="2019-06" db="EMBL/GenBank/DDBJ databases">
        <title>Complete genome sequence of Methylogaea oryzae strain JCM16910.</title>
        <authorList>
            <person name="Asakawa S."/>
        </authorList>
    </citation>
    <scope>NUCLEOTIDE SEQUENCE</scope>
    <source>
        <strain evidence="1">E10</strain>
    </source>
</reference>
<dbReference type="RefSeq" id="WP_246598829.1">
    <property type="nucleotide sequence ID" value="NZ_AP019782.1"/>
</dbReference>
<dbReference type="AlphaFoldDB" id="A0A8D4VRT1"/>
<dbReference type="EMBL" id="AP019782">
    <property type="protein sequence ID" value="BBL71412.1"/>
    <property type="molecule type" value="Genomic_DNA"/>
</dbReference>
<dbReference type="KEGG" id="moz:MoryE10_20180"/>